<dbReference type="InterPro" id="IPR036728">
    <property type="entry name" value="PBP_GOBP_sf"/>
</dbReference>
<dbReference type="OrthoDB" id="8034437at2759"/>
<comment type="similarity">
    <text evidence="2">Belongs to the PBP/GOBP family.</text>
</comment>
<name>A0A6J2T0P0_DROHY</name>
<dbReference type="Gene3D" id="1.10.238.20">
    <property type="entry name" value="Pheromone/general odorant binding protein domain"/>
    <property type="match status" value="2"/>
</dbReference>
<dbReference type="RefSeq" id="XP_030082000.1">
    <property type="nucleotide sequence ID" value="XM_030226140.1"/>
</dbReference>
<dbReference type="GO" id="GO:0007608">
    <property type="term" value="P:sensory perception of smell"/>
    <property type="evidence" value="ECO:0007669"/>
    <property type="project" value="TreeGrafter"/>
</dbReference>
<evidence type="ECO:0000256" key="1">
    <source>
        <dbReference type="ARBA" id="ARBA00004613"/>
    </source>
</evidence>
<evidence type="ECO:0000256" key="4">
    <source>
        <dbReference type="ARBA" id="ARBA00022729"/>
    </source>
</evidence>
<feature type="compositionally biased region" description="Basic and acidic residues" evidence="5">
    <location>
        <begin position="240"/>
        <end position="253"/>
    </location>
</feature>
<dbReference type="InterPro" id="IPR006170">
    <property type="entry name" value="PBP/GOBP"/>
</dbReference>
<dbReference type="OMA" id="FVRCLYE"/>
<dbReference type="Proteomes" id="UP000504633">
    <property type="component" value="Unplaced"/>
</dbReference>
<dbReference type="GO" id="GO:0005615">
    <property type="term" value="C:extracellular space"/>
    <property type="evidence" value="ECO:0007669"/>
    <property type="project" value="TreeGrafter"/>
</dbReference>
<dbReference type="KEGG" id="dhe:111594817"/>
<evidence type="ECO:0000313" key="6">
    <source>
        <dbReference type="Proteomes" id="UP000504633"/>
    </source>
</evidence>
<evidence type="ECO:0000256" key="2">
    <source>
        <dbReference type="ARBA" id="ARBA00008098"/>
    </source>
</evidence>
<comment type="subcellular location">
    <subcellularLocation>
        <location evidence="1">Secreted</location>
    </subcellularLocation>
</comment>
<dbReference type="GeneID" id="111594817"/>
<gene>
    <name evidence="7" type="primary">LOC111594817</name>
</gene>
<dbReference type="AlphaFoldDB" id="A0A6J2T0P0"/>
<reference evidence="7" key="1">
    <citation type="submission" date="2025-08" db="UniProtKB">
        <authorList>
            <consortium name="RefSeq"/>
        </authorList>
    </citation>
    <scope>IDENTIFICATION</scope>
    <source>
        <strain evidence="7">15085-1641.00</strain>
        <tissue evidence="7">Whole body</tissue>
    </source>
</reference>
<evidence type="ECO:0000256" key="5">
    <source>
        <dbReference type="SAM" id="MobiDB-lite"/>
    </source>
</evidence>
<dbReference type="CDD" id="cd23992">
    <property type="entry name" value="PBP_GOBP"/>
    <property type="match status" value="1"/>
</dbReference>
<dbReference type="CTD" id="170882"/>
<evidence type="ECO:0000256" key="3">
    <source>
        <dbReference type="ARBA" id="ARBA00022525"/>
    </source>
</evidence>
<keyword evidence="6" id="KW-1185">Reference proteome</keyword>
<dbReference type="PANTHER" id="PTHR11857">
    <property type="entry name" value="ODORANT BINDING PROTEIN-RELATED"/>
    <property type="match status" value="1"/>
</dbReference>
<feature type="region of interest" description="Disordered" evidence="5">
    <location>
        <begin position="240"/>
        <end position="275"/>
    </location>
</feature>
<keyword evidence="4" id="KW-0732">Signal</keyword>
<sequence>MENIGFFIDGEIDADTVLQVMAPIAGLNTVKAAQAKCDSKRLIDKCDFANLLAKCYEENEARSVSVSLNMSLTRSVWDEPKVARQQSKLNQELLQSCMRETEISMSQLKFFRLSLLFNDNSNSENELAAAPADGDAELNAGNNVADIDYSNTGPYLDIKRNEPLQCFVRCLYESLGIVHYDMMLEEAFKMQLDNLMQRLKPELKECKNMNSRNRCEATYKLHLCYNHLKNLDTEQRLREMLERSETSSDQKDTEENENENENENEIGNVATATDKANEIIDAMQRISDATA</sequence>
<keyword evidence="3" id="KW-0964">Secreted</keyword>
<organism evidence="6 7">
    <name type="scientific">Drosophila hydei</name>
    <name type="common">Fruit fly</name>
    <dbReference type="NCBI Taxonomy" id="7224"/>
    <lineage>
        <taxon>Eukaryota</taxon>
        <taxon>Metazoa</taxon>
        <taxon>Ecdysozoa</taxon>
        <taxon>Arthropoda</taxon>
        <taxon>Hexapoda</taxon>
        <taxon>Insecta</taxon>
        <taxon>Pterygota</taxon>
        <taxon>Neoptera</taxon>
        <taxon>Endopterygota</taxon>
        <taxon>Diptera</taxon>
        <taxon>Brachycera</taxon>
        <taxon>Muscomorpha</taxon>
        <taxon>Ephydroidea</taxon>
        <taxon>Drosophilidae</taxon>
        <taxon>Drosophila</taxon>
    </lineage>
</organism>
<protein>
    <submittedName>
        <fullName evidence="7">Uncharacterized protein LOC111594817</fullName>
    </submittedName>
</protein>
<feature type="compositionally biased region" description="Acidic residues" evidence="5">
    <location>
        <begin position="254"/>
        <end position="264"/>
    </location>
</feature>
<accession>A0A6J2T0P0</accession>
<dbReference type="GO" id="GO:0005549">
    <property type="term" value="F:odorant binding"/>
    <property type="evidence" value="ECO:0007669"/>
    <property type="project" value="InterPro"/>
</dbReference>
<proteinExistence type="inferred from homology"/>
<evidence type="ECO:0000313" key="7">
    <source>
        <dbReference type="RefSeq" id="XP_030082000.1"/>
    </source>
</evidence>
<dbReference type="SUPFAM" id="SSF47565">
    <property type="entry name" value="Insect pheromone/odorant-binding proteins"/>
    <property type="match status" value="2"/>
</dbReference>
<dbReference type="Pfam" id="PF01395">
    <property type="entry name" value="PBP_GOBP"/>
    <property type="match status" value="2"/>
</dbReference>
<dbReference type="PANTHER" id="PTHR11857:SF43">
    <property type="entry name" value="GEO07291P1-RELATED"/>
    <property type="match status" value="1"/>
</dbReference>